<dbReference type="AlphaFoldDB" id="A0AAD5VLM9"/>
<proteinExistence type="predicted"/>
<dbReference type="EMBL" id="JANIEX010000761">
    <property type="protein sequence ID" value="KAJ3563430.1"/>
    <property type="molecule type" value="Genomic_DNA"/>
</dbReference>
<dbReference type="Proteomes" id="UP001213000">
    <property type="component" value="Unassembled WGS sequence"/>
</dbReference>
<accession>A0AAD5VLM9</accession>
<comment type="caution">
    <text evidence="1">The sequence shown here is derived from an EMBL/GenBank/DDBJ whole genome shotgun (WGS) entry which is preliminary data.</text>
</comment>
<gene>
    <name evidence="1" type="ORF">NP233_g8951</name>
</gene>
<sequence>MPLWTEPLPYLHTRAIMQIVSNQWNSIITNTPQLWNQIFLVKSSAGTKTPAWVAAVWIANSRHVPLTIYVQNHFFEFMSTRFLNDHFDLFSTVVSRWEDLTFGLHDTSCVRGLIPILETSPFNKAMSLTSALFDFEKGRGDASDIPTKKAQILRKHFDFSRLTTLSVTAQSIDPVLIALRHASALKCLEIRIPKHGAGFFDTSHVSKTVILPSLEFLSLNVANNNYYFLDLLQAPSLLVLAIGDPAHEKYEGNSLHGALENYFFNATNPPYAIIYSCSISRTSLCPLLEHSIISKLLIFQIIYQETHENMHNWRRILSPDLDNTADEDVDKNDDEDVDDTASTEAVVGTYETIGDDTKARLELVRDARWPGYGFIGWVNREEARVAFESTPSTFISGSLGGPADDHADWWRRAIQANIHILRHRK</sequence>
<reference evidence="1" key="1">
    <citation type="submission" date="2022-07" db="EMBL/GenBank/DDBJ databases">
        <title>Genome Sequence of Leucocoprinus birnbaumii.</title>
        <authorList>
            <person name="Buettner E."/>
        </authorList>
    </citation>
    <scope>NUCLEOTIDE SEQUENCE</scope>
    <source>
        <strain evidence="1">VT141</strain>
    </source>
</reference>
<organism evidence="1 2">
    <name type="scientific">Leucocoprinus birnbaumii</name>
    <dbReference type="NCBI Taxonomy" id="56174"/>
    <lineage>
        <taxon>Eukaryota</taxon>
        <taxon>Fungi</taxon>
        <taxon>Dikarya</taxon>
        <taxon>Basidiomycota</taxon>
        <taxon>Agaricomycotina</taxon>
        <taxon>Agaricomycetes</taxon>
        <taxon>Agaricomycetidae</taxon>
        <taxon>Agaricales</taxon>
        <taxon>Agaricineae</taxon>
        <taxon>Agaricaceae</taxon>
        <taxon>Leucocoprinus</taxon>
    </lineage>
</organism>
<protein>
    <submittedName>
        <fullName evidence="1">Uncharacterized protein</fullName>
    </submittedName>
</protein>
<evidence type="ECO:0000313" key="1">
    <source>
        <dbReference type="EMBL" id="KAJ3563430.1"/>
    </source>
</evidence>
<keyword evidence="2" id="KW-1185">Reference proteome</keyword>
<name>A0AAD5VLM9_9AGAR</name>
<evidence type="ECO:0000313" key="2">
    <source>
        <dbReference type="Proteomes" id="UP001213000"/>
    </source>
</evidence>